<keyword evidence="1" id="KW-0472">Membrane</keyword>
<reference evidence="2 3" key="1">
    <citation type="submission" date="2019-07" db="EMBL/GenBank/DDBJ databases">
        <title>New species of Amycolatopsis and Streptomyces.</title>
        <authorList>
            <person name="Duangmal K."/>
            <person name="Teo W.F.A."/>
            <person name="Lipun K."/>
        </authorList>
    </citation>
    <scope>NUCLEOTIDE SEQUENCE [LARGE SCALE GENOMIC DNA]</scope>
    <source>
        <strain evidence="2 3">JCM 30562</strain>
    </source>
</reference>
<dbReference type="OrthoDB" id="3578986at2"/>
<dbReference type="EMBL" id="VJZA01000048">
    <property type="protein sequence ID" value="TVT19323.1"/>
    <property type="molecule type" value="Genomic_DNA"/>
</dbReference>
<dbReference type="AlphaFoldDB" id="A0A558A4X8"/>
<keyword evidence="3" id="KW-1185">Reference proteome</keyword>
<keyword evidence="1" id="KW-1133">Transmembrane helix</keyword>
<feature type="transmembrane region" description="Helical" evidence="1">
    <location>
        <begin position="46"/>
        <end position="65"/>
    </location>
</feature>
<evidence type="ECO:0000313" key="2">
    <source>
        <dbReference type="EMBL" id="TVT19323.1"/>
    </source>
</evidence>
<feature type="transmembrane region" description="Helical" evidence="1">
    <location>
        <begin position="107"/>
        <end position="127"/>
    </location>
</feature>
<comment type="caution">
    <text evidence="2">The sequence shown here is derived from an EMBL/GenBank/DDBJ whole genome shotgun (WGS) entry which is preliminary data.</text>
</comment>
<sequence length="133" mass="13342">MRTTGRNQTNAAMWGGIDAGALIRGCSQGFTALVLGGLFMPLAVRIPVVGPFWLTVVAVVAFAVAGTRIGGSRWPPLQGAAAAVGSYILVLPLVLAGGAGSAEFEQIGLTSAAALVVGAVAGLAVALRRRGRT</sequence>
<dbReference type="RefSeq" id="WP_144642238.1">
    <property type="nucleotide sequence ID" value="NZ_BNAX01000002.1"/>
</dbReference>
<evidence type="ECO:0000256" key="1">
    <source>
        <dbReference type="SAM" id="Phobius"/>
    </source>
</evidence>
<keyword evidence="1" id="KW-0812">Transmembrane</keyword>
<proteinExistence type="predicted"/>
<evidence type="ECO:0000313" key="3">
    <source>
        <dbReference type="Proteomes" id="UP000318578"/>
    </source>
</evidence>
<organism evidence="2 3">
    <name type="scientific">Amycolatopsis acidiphila</name>
    <dbReference type="NCBI Taxonomy" id="715473"/>
    <lineage>
        <taxon>Bacteria</taxon>
        <taxon>Bacillati</taxon>
        <taxon>Actinomycetota</taxon>
        <taxon>Actinomycetes</taxon>
        <taxon>Pseudonocardiales</taxon>
        <taxon>Pseudonocardiaceae</taxon>
        <taxon>Amycolatopsis</taxon>
    </lineage>
</organism>
<feature type="transmembrane region" description="Helical" evidence="1">
    <location>
        <begin position="77"/>
        <end position="95"/>
    </location>
</feature>
<feature type="transmembrane region" description="Helical" evidence="1">
    <location>
        <begin position="21"/>
        <end position="40"/>
    </location>
</feature>
<protein>
    <submittedName>
        <fullName evidence="2">Uncharacterized protein</fullName>
    </submittedName>
</protein>
<accession>A0A558A4X8</accession>
<gene>
    <name evidence="2" type="ORF">FNH06_24500</name>
</gene>
<dbReference type="Proteomes" id="UP000318578">
    <property type="component" value="Unassembled WGS sequence"/>
</dbReference>
<name>A0A558A4X8_9PSEU</name>